<evidence type="ECO:0000313" key="3">
    <source>
        <dbReference type="Proteomes" id="UP001465976"/>
    </source>
</evidence>
<dbReference type="PANTHER" id="PTHR38167:SF1">
    <property type="entry name" value="C2H2-TYPE DOMAIN-CONTAINING PROTEIN"/>
    <property type="match status" value="1"/>
</dbReference>
<organism evidence="2 3">
    <name type="scientific">Marasmius crinis-equi</name>
    <dbReference type="NCBI Taxonomy" id="585013"/>
    <lineage>
        <taxon>Eukaryota</taxon>
        <taxon>Fungi</taxon>
        <taxon>Dikarya</taxon>
        <taxon>Basidiomycota</taxon>
        <taxon>Agaricomycotina</taxon>
        <taxon>Agaricomycetes</taxon>
        <taxon>Agaricomycetidae</taxon>
        <taxon>Agaricales</taxon>
        <taxon>Marasmiineae</taxon>
        <taxon>Marasmiaceae</taxon>
        <taxon>Marasmius</taxon>
    </lineage>
</organism>
<dbReference type="EMBL" id="JBAHYK010000526">
    <property type="protein sequence ID" value="KAL0573239.1"/>
    <property type="molecule type" value="Genomic_DNA"/>
</dbReference>
<evidence type="ECO:0000256" key="1">
    <source>
        <dbReference type="SAM" id="MobiDB-lite"/>
    </source>
</evidence>
<proteinExistence type="predicted"/>
<feature type="compositionally biased region" description="Basic residues" evidence="1">
    <location>
        <begin position="210"/>
        <end position="219"/>
    </location>
</feature>
<feature type="region of interest" description="Disordered" evidence="1">
    <location>
        <begin position="1"/>
        <end position="63"/>
    </location>
</feature>
<evidence type="ECO:0000313" key="2">
    <source>
        <dbReference type="EMBL" id="KAL0573239.1"/>
    </source>
</evidence>
<dbReference type="Proteomes" id="UP001465976">
    <property type="component" value="Unassembled WGS sequence"/>
</dbReference>
<gene>
    <name evidence="2" type="ORF">V5O48_008727</name>
</gene>
<dbReference type="PANTHER" id="PTHR38167">
    <property type="entry name" value="C2H2-TYPE DOMAIN-CONTAINING PROTEIN"/>
    <property type="match status" value="1"/>
</dbReference>
<protein>
    <submittedName>
        <fullName evidence="2">Uncharacterized protein</fullName>
    </submittedName>
</protein>
<reference evidence="2 3" key="1">
    <citation type="submission" date="2024-02" db="EMBL/GenBank/DDBJ databases">
        <title>A draft genome for the cacao thread blight pathogen Marasmius crinis-equi.</title>
        <authorList>
            <person name="Cohen S.P."/>
            <person name="Baruah I.K."/>
            <person name="Amoako-Attah I."/>
            <person name="Bukari Y."/>
            <person name="Meinhardt L.W."/>
            <person name="Bailey B.A."/>
        </authorList>
    </citation>
    <scope>NUCLEOTIDE SEQUENCE [LARGE SCALE GENOMIC DNA]</scope>
    <source>
        <strain evidence="2 3">GH-76</strain>
    </source>
</reference>
<name>A0ABR3FDC9_9AGAR</name>
<keyword evidence="3" id="KW-1185">Reference proteome</keyword>
<sequence length="219" mass="24670">MSATTAIEASEQQPMEKIPEDAEVIDLTALSDGSSGEEEDEEDDGSEAGSSDDDEEPVINANSRNELRVALETVPATRLQEIIMALVVQIPAVERALTREFVGPNARDKVYKRQREEDDDVDQERIERCAKCHEEYDAGVERESEECVLHPGVLKPNYQMFVDWDEEVHGAIDSEETRKEFPANFLWSCCNEDGVSSGCVKTKHEPATNHNKRRRTDED</sequence>
<feature type="compositionally biased region" description="Acidic residues" evidence="1">
    <location>
        <begin position="35"/>
        <end position="57"/>
    </location>
</feature>
<feature type="region of interest" description="Disordered" evidence="1">
    <location>
        <begin position="197"/>
        <end position="219"/>
    </location>
</feature>
<comment type="caution">
    <text evidence="2">The sequence shown here is derived from an EMBL/GenBank/DDBJ whole genome shotgun (WGS) entry which is preliminary data.</text>
</comment>
<feature type="compositionally biased region" description="Polar residues" evidence="1">
    <location>
        <begin position="1"/>
        <end position="13"/>
    </location>
</feature>
<accession>A0ABR3FDC9</accession>